<keyword evidence="2" id="KW-1185">Reference proteome</keyword>
<dbReference type="Proteomes" id="UP001586593">
    <property type="component" value="Unassembled WGS sequence"/>
</dbReference>
<dbReference type="EMBL" id="JAZHXJ010000251">
    <property type="protein sequence ID" value="KAL1866979.1"/>
    <property type="molecule type" value="Genomic_DNA"/>
</dbReference>
<accession>A0ABR3WTH2</accession>
<organism evidence="1 2">
    <name type="scientific">Phialemonium thermophilum</name>
    <dbReference type="NCBI Taxonomy" id="223376"/>
    <lineage>
        <taxon>Eukaryota</taxon>
        <taxon>Fungi</taxon>
        <taxon>Dikarya</taxon>
        <taxon>Ascomycota</taxon>
        <taxon>Pezizomycotina</taxon>
        <taxon>Sordariomycetes</taxon>
        <taxon>Sordariomycetidae</taxon>
        <taxon>Cephalothecales</taxon>
        <taxon>Cephalothecaceae</taxon>
        <taxon>Phialemonium</taxon>
    </lineage>
</organism>
<gene>
    <name evidence="1" type="ORF">VTK73DRAFT_4418</name>
</gene>
<sequence length="68" mass="7527">MQGTLQPLGVPYLQFQQDILVMCGEEAQTIQDMVHHIWYFLPFTTIHHSAAVDALSALFCSASLTGGF</sequence>
<evidence type="ECO:0000313" key="2">
    <source>
        <dbReference type="Proteomes" id="UP001586593"/>
    </source>
</evidence>
<name>A0ABR3WTH2_9PEZI</name>
<proteinExistence type="predicted"/>
<reference evidence="1 2" key="1">
    <citation type="journal article" date="2024" name="Commun. Biol.">
        <title>Comparative genomic analysis of thermophilic fungi reveals convergent evolutionary adaptations and gene losses.</title>
        <authorList>
            <person name="Steindorff A.S."/>
            <person name="Aguilar-Pontes M.V."/>
            <person name="Robinson A.J."/>
            <person name="Andreopoulos B."/>
            <person name="LaButti K."/>
            <person name="Kuo A."/>
            <person name="Mondo S."/>
            <person name="Riley R."/>
            <person name="Otillar R."/>
            <person name="Haridas S."/>
            <person name="Lipzen A."/>
            <person name="Grimwood J."/>
            <person name="Schmutz J."/>
            <person name="Clum A."/>
            <person name="Reid I.D."/>
            <person name="Moisan M.C."/>
            <person name="Butler G."/>
            <person name="Nguyen T.T.M."/>
            <person name="Dewar K."/>
            <person name="Conant G."/>
            <person name="Drula E."/>
            <person name="Henrissat B."/>
            <person name="Hansel C."/>
            <person name="Singer S."/>
            <person name="Hutchinson M.I."/>
            <person name="de Vries R.P."/>
            <person name="Natvig D.O."/>
            <person name="Powell A.J."/>
            <person name="Tsang A."/>
            <person name="Grigoriev I.V."/>
        </authorList>
    </citation>
    <scope>NUCLEOTIDE SEQUENCE [LARGE SCALE GENOMIC DNA]</scope>
    <source>
        <strain evidence="1 2">ATCC 24622</strain>
    </source>
</reference>
<comment type="caution">
    <text evidence="1">The sequence shown here is derived from an EMBL/GenBank/DDBJ whole genome shotgun (WGS) entry which is preliminary data.</text>
</comment>
<evidence type="ECO:0000313" key="1">
    <source>
        <dbReference type="EMBL" id="KAL1866979.1"/>
    </source>
</evidence>
<protein>
    <submittedName>
        <fullName evidence="1">Uncharacterized protein</fullName>
    </submittedName>
</protein>